<reference evidence="5" key="1">
    <citation type="submission" date="2010-02" db="EMBL/GenBank/DDBJ databases">
        <title>Complete sequence of plasmid 3 of Natrialba magadii ATCC 43099.</title>
        <authorList>
            <consortium name="US DOE Joint Genome Institute"/>
            <person name="Lucas S."/>
            <person name="Copeland A."/>
            <person name="Lapidus A."/>
            <person name="Cheng J.-F."/>
            <person name="Bruce D."/>
            <person name="Goodwin L."/>
            <person name="Pitluck S."/>
            <person name="Davenport K."/>
            <person name="Saunders E."/>
            <person name="Detter J.C."/>
            <person name="Han C."/>
            <person name="Tapia R."/>
            <person name="Land M."/>
            <person name="Hauser L."/>
            <person name="Kyrpides N."/>
            <person name="Mikhailova N."/>
            <person name="De Castro R.E."/>
            <person name="Maupin-Furlow J.A."/>
            <person name="Woyke T."/>
        </authorList>
    </citation>
    <scope>NUCLEOTIDE SEQUENCE [LARGE SCALE GENOMIC DNA]</scope>
    <source>
        <strain evidence="5">ATCC 43099 / DSM 3394 / CCM 3739 / CIP 104546 / IAM 13178 / JCM 8861 / NBRC 102185 / NCIMB 2190 / MS3</strain>
        <plasmid evidence="5">pNMAG03</plasmid>
    </source>
</reference>
<evidence type="ECO:0000313" key="4">
    <source>
        <dbReference type="EMBL" id="ELY22957.1"/>
    </source>
</evidence>
<organism evidence="3 5">
    <name type="scientific">Natrialba magadii (strain ATCC 43099 / DSM 3394 / CCM 3739 / CIP 104546 / IAM 13178 / JCM 8861 / NBRC 102185 / NCIMB 2190 / MS3)</name>
    <name type="common">Natronobacterium magadii</name>
    <dbReference type="NCBI Taxonomy" id="547559"/>
    <lineage>
        <taxon>Archaea</taxon>
        <taxon>Methanobacteriati</taxon>
        <taxon>Methanobacteriota</taxon>
        <taxon>Stenosarchaea group</taxon>
        <taxon>Halobacteria</taxon>
        <taxon>Halobacteriales</taxon>
        <taxon>Natrialbaceae</taxon>
        <taxon>Natrialba</taxon>
    </lineage>
</organism>
<reference evidence="4 6" key="3">
    <citation type="journal article" date="2014" name="PLoS Genet.">
        <title>Phylogenetically driven sequencing of extremely halophilic archaea reveals strategies for static and dynamic osmo-response.</title>
        <authorList>
            <person name="Becker E.A."/>
            <person name="Seitzer P.M."/>
            <person name="Tritt A."/>
            <person name="Larsen D."/>
            <person name="Krusor M."/>
            <person name="Yao A.I."/>
            <person name="Wu D."/>
            <person name="Madern D."/>
            <person name="Eisen J.A."/>
            <person name="Darling A.E."/>
            <person name="Facciotti M.T."/>
        </authorList>
    </citation>
    <scope>NUCLEOTIDE SEQUENCE [LARGE SCALE GENOMIC DNA]</scope>
    <source>
        <strain evidence="6">ATCC 43099 / DSM 3394 / CCM 3739 / CIP 104546 / IAM 13178 / JCM 8861 / NBRC 102185 / NCIMB 2190 / MS3</strain>
        <strain evidence="4">MS-3</strain>
    </source>
</reference>
<keyword evidence="3" id="KW-0614">Plasmid</keyword>
<feature type="domain" description="DUF8160" evidence="2">
    <location>
        <begin position="15"/>
        <end position="122"/>
    </location>
</feature>
<dbReference type="Proteomes" id="UP000001879">
    <property type="component" value="Plasmid pNMAG03"/>
</dbReference>
<dbReference type="GeneID" id="8826924"/>
<evidence type="ECO:0000259" key="2">
    <source>
        <dbReference type="Pfam" id="PF26492"/>
    </source>
</evidence>
<evidence type="ECO:0000313" key="5">
    <source>
        <dbReference type="Proteomes" id="UP000001879"/>
    </source>
</evidence>
<accession>D3T2J5</accession>
<feature type="compositionally biased region" description="Basic and acidic residues" evidence="1">
    <location>
        <begin position="1"/>
        <end position="12"/>
    </location>
</feature>
<evidence type="ECO:0000313" key="6">
    <source>
        <dbReference type="Proteomes" id="UP000011543"/>
    </source>
</evidence>
<dbReference type="InterPro" id="IPR058474">
    <property type="entry name" value="DUF8160"/>
</dbReference>
<geneLocation type="plasmid" evidence="3 5">
    <name>pNMAG03</name>
</geneLocation>
<dbReference type="OrthoDB" id="240542at2157"/>
<dbReference type="EMBL" id="AOHS01000065">
    <property type="protein sequence ID" value="ELY22957.1"/>
    <property type="molecule type" value="Genomic_DNA"/>
</dbReference>
<reference evidence="3 5" key="2">
    <citation type="journal article" date="2012" name="BMC Genomics">
        <title>A comparative genomics perspective on the genetic content of the alkaliphilic haloarchaeon Natrialba magadii ATCC 43099T.</title>
        <authorList>
            <person name="Siddaramappa S."/>
            <person name="Challacombe J.F."/>
            <person name="Decastro R.E."/>
            <person name="Pfeiffer F."/>
            <person name="Sastre D.E."/>
            <person name="Gimenez M.I."/>
            <person name="Paggi R.A."/>
            <person name="Detter J.C."/>
            <person name="Davenport K.W."/>
            <person name="Goodwin L.A."/>
            <person name="Kyrpides N."/>
            <person name="Tapia R."/>
            <person name="Pitluck S."/>
            <person name="Lucas S."/>
            <person name="Woyke T."/>
            <person name="Maupin-Furlow J.A."/>
        </authorList>
    </citation>
    <scope>NUCLEOTIDE SEQUENCE [LARGE SCALE GENOMIC DNA]</scope>
    <source>
        <strain evidence="3">ATCC 43099</strain>
        <strain evidence="5">ATCC 43099 / DSM 3394 / CCM 3739 / CIP 104546 / IAM 13178 / JCM 8861 / NBRC 102185 / NCIMB 2190 / MS3</strain>
    </source>
</reference>
<dbReference type="PATRIC" id="fig|547559.17.peg.4119"/>
<dbReference type="HOGENOM" id="CLU_1912400_0_0_2"/>
<protein>
    <submittedName>
        <fullName evidence="3">Virus protein phiCh1-VP47</fullName>
    </submittedName>
</protein>
<name>D3T2J5_NATMM</name>
<feature type="compositionally biased region" description="Basic and acidic residues" evidence="1">
    <location>
        <begin position="28"/>
        <end position="37"/>
    </location>
</feature>
<evidence type="ECO:0000313" key="3">
    <source>
        <dbReference type="EMBL" id="ADD07804.1"/>
    </source>
</evidence>
<dbReference type="KEGG" id="nmg:Nmag_4296"/>
<feature type="region of interest" description="Disordered" evidence="1">
    <location>
        <begin position="1"/>
        <end position="73"/>
    </location>
</feature>
<feature type="compositionally biased region" description="Acidic residues" evidence="1">
    <location>
        <begin position="13"/>
        <end position="25"/>
    </location>
</feature>
<proteinExistence type="predicted"/>
<dbReference type="RefSeq" id="WP_004217552.1">
    <property type="nucleotide sequence ID" value="NC_013925.1"/>
</dbReference>
<dbReference type="AlphaFoldDB" id="D3T2J5"/>
<evidence type="ECO:0000256" key="1">
    <source>
        <dbReference type="SAM" id="MobiDB-lite"/>
    </source>
</evidence>
<dbReference type="EMBL" id="CP001935">
    <property type="protein sequence ID" value="ADD07804.1"/>
    <property type="molecule type" value="Genomic_DNA"/>
</dbReference>
<gene>
    <name evidence="3" type="ordered locus">Nmag_4296</name>
    <name evidence="4" type="ORF">C500_20875</name>
</gene>
<dbReference type="Proteomes" id="UP000011543">
    <property type="component" value="Unassembled WGS sequence"/>
</dbReference>
<keyword evidence="5" id="KW-1185">Reference proteome</keyword>
<sequence>MAEKRDRNPWEDRYDDDEEDAENSETSESSKETKTSDVSEASKSSKTSKKTNTEITSEGSERSGKPTVRERKNVNMYLPEDLVEELQGRFFELEAEWRREHGEDLPKNEKFYPAVIQAALEETTVQEQLDLD</sequence>
<feature type="compositionally biased region" description="Basic and acidic residues" evidence="1">
    <location>
        <begin position="59"/>
        <end position="73"/>
    </location>
</feature>
<dbReference type="Pfam" id="PF26492">
    <property type="entry name" value="DUF8160"/>
    <property type="match status" value="1"/>
</dbReference>
<reference evidence="3" key="4">
    <citation type="submission" date="2016-09" db="EMBL/GenBank/DDBJ databases">
        <authorList>
            <person name="Pfeiffer F."/>
        </authorList>
    </citation>
    <scope>NUCLEOTIDE SEQUENCE</scope>
    <source>
        <strain evidence="3">ATCC 43099</strain>
        <plasmid evidence="3">pNMAG03</plasmid>
    </source>
</reference>